<dbReference type="RefSeq" id="WP_167226657.1">
    <property type="nucleotide sequence ID" value="NZ_JAAQPH010000013.1"/>
</dbReference>
<dbReference type="AlphaFoldDB" id="A0A967EZH5"/>
<dbReference type="GO" id="GO:0006096">
    <property type="term" value="P:glycolytic process"/>
    <property type="evidence" value="ECO:0007669"/>
    <property type="project" value="UniProtKB-UniRule"/>
</dbReference>
<dbReference type="GO" id="GO:0005829">
    <property type="term" value="C:cytosol"/>
    <property type="evidence" value="ECO:0007669"/>
    <property type="project" value="TreeGrafter"/>
</dbReference>
<evidence type="ECO:0000256" key="1">
    <source>
        <dbReference type="ARBA" id="ARBA00022679"/>
    </source>
</evidence>
<dbReference type="GO" id="GO:0005524">
    <property type="term" value="F:ATP binding"/>
    <property type="evidence" value="ECO:0007669"/>
    <property type="project" value="UniProtKB-UniRule"/>
</dbReference>
<evidence type="ECO:0000313" key="5">
    <source>
        <dbReference type="EMBL" id="NIA70239.1"/>
    </source>
</evidence>
<dbReference type="Gene3D" id="3.40.367.20">
    <property type="match status" value="1"/>
</dbReference>
<dbReference type="SUPFAM" id="SSF53067">
    <property type="entry name" value="Actin-like ATPase domain"/>
    <property type="match status" value="1"/>
</dbReference>
<keyword evidence="6" id="KW-1185">Reference proteome</keyword>
<keyword evidence="3" id="KW-0547">Nucleotide-binding</keyword>
<name>A0A967EZH5_9PROT</name>
<accession>A0A967EZH5</accession>
<evidence type="ECO:0000256" key="4">
    <source>
        <dbReference type="RuleBase" id="RU004046"/>
    </source>
</evidence>
<dbReference type="Gene3D" id="3.30.420.40">
    <property type="match status" value="1"/>
</dbReference>
<evidence type="ECO:0000256" key="3">
    <source>
        <dbReference type="HAMAP-Rule" id="MF_00524"/>
    </source>
</evidence>
<keyword evidence="3" id="KW-0324">Glycolysis</keyword>
<comment type="catalytic activity">
    <reaction evidence="3">
        <text>D-glucose + ATP = D-glucose 6-phosphate + ADP + H(+)</text>
        <dbReference type="Rhea" id="RHEA:17825"/>
        <dbReference type="ChEBI" id="CHEBI:4167"/>
        <dbReference type="ChEBI" id="CHEBI:15378"/>
        <dbReference type="ChEBI" id="CHEBI:30616"/>
        <dbReference type="ChEBI" id="CHEBI:61548"/>
        <dbReference type="ChEBI" id="CHEBI:456216"/>
        <dbReference type="EC" id="2.7.1.2"/>
    </reaction>
</comment>
<comment type="caution">
    <text evidence="5">The sequence shown here is derived from an EMBL/GenBank/DDBJ whole genome shotgun (WGS) entry which is preliminary data.</text>
</comment>
<dbReference type="Proteomes" id="UP000761264">
    <property type="component" value="Unassembled WGS sequence"/>
</dbReference>
<dbReference type="InterPro" id="IPR003836">
    <property type="entry name" value="Glucokinase"/>
</dbReference>
<dbReference type="GO" id="GO:0004340">
    <property type="term" value="F:glucokinase activity"/>
    <property type="evidence" value="ECO:0007669"/>
    <property type="project" value="UniProtKB-UniRule"/>
</dbReference>
<evidence type="ECO:0000256" key="2">
    <source>
        <dbReference type="ARBA" id="ARBA00022777"/>
    </source>
</evidence>
<dbReference type="CDD" id="cd24008">
    <property type="entry name" value="ASKHA_NBD_GLK"/>
    <property type="match status" value="1"/>
</dbReference>
<dbReference type="InterPro" id="IPR043129">
    <property type="entry name" value="ATPase_NBD"/>
</dbReference>
<keyword evidence="3" id="KW-0067">ATP-binding</keyword>
<feature type="binding site" evidence="3">
    <location>
        <begin position="13"/>
        <end position="18"/>
    </location>
    <ligand>
        <name>ATP</name>
        <dbReference type="ChEBI" id="CHEBI:30616"/>
    </ligand>
</feature>
<comment type="subcellular location">
    <subcellularLocation>
        <location evidence="3">Cytoplasm</location>
    </subcellularLocation>
</comment>
<dbReference type="GO" id="GO:0005536">
    <property type="term" value="F:D-glucose binding"/>
    <property type="evidence" value="ECO:0007669"/>
    <property type="project" value="InterPro"/>
</dbReference>
<dbReference type="HAMAP" id="MF_00524">
    <property type="entry name" value="Glucokinase"/>
    <property type="match status" value="1"/>
</dbReference>
<keyword evidence="1 3" id="KW-0808">Transferase</keyword>
<dbReference type="PANTHER" id="PTHR47690">
    <property type="entry name" value="GLUCOKINASE"/>
    <property type="match status" value="1"/>
</dbReference>
<dbReference type="NCBIfam" id="TIGR00749">
    <property type="entry name" value="glk"/>
    <property type="match status" value="1"/>
</dbReference>
<keyword evidence="2 3" id="KW-0418">Kinase</keyword>
<proteinExistence type="inferred from homology"/>
<dbReference type="InterPro" id="IPR050201">
    <property type="entry name" value="Bacterial_glucokinase"/>
</dbReference>
<dbReference type="EC" id="2.7.1.2" evidence="3"/>
<reference evidence="5" key="1">
    <citation type="submission" date="2020-03" db="EMBL/GenBank/DDBJ databases">
        <title>Genome of Pelagibius litoralis DSM 21314T.</title>
        <authorList>
            <person name="Wang G."/>
        </authorList>
    </citation>
    <scope>NUCLEOTIDE SEQUENCE</scope>
    <source>
        <strain evidence="5">DSM 21314</strain>
    </source>
</reference>
<gene>
    <name evidence="3 5" type="primary">glk</name>
    <name evidence="5" type="ORF">HBA54_16655</name>
</gene>
<dbReference type="PANTHER" id="PTHR47690:SF1">
    <property type="entry name" value="GLUCOKINASE"/>
    <property type="match status" value="1"/>
</dbReference>
<sequence length="322" mass="34282">MSDPKDEVPAILADIGGTNARFALLEGNRIGDVLRLNVADHGSAYDALTTALDQFGIQKTPPSAVLAFAGPVSPDCAFMTNTGWETRREDLTRRFGFTNVQLMNDYAALALGLDQLTEQDRRRIGPDLRTSRGTLAVVGPGSGLGVAALIPTPSQGFVLVGEGGHTTVPTTNKLESDLVAILRDRFTHVSAERVLSGPGLVNIHTALGRLEGLQAEPISAAEITRHGLDGSDALCHRALENFCSFLGSFAGNMALSYGAQGGVYLGGGILPRFPEFLEASRFRDCFENKGRLSSYLSQIPTWLITRPDAAFAGLAVAARQLD</sequence>
<organism evidence="5 6">
    <name type="scientific">Pelagibius litoralis</name>
    <dbReference type="NCBI Taxonomy" id="374515"/>
    <lineage>
        <taxon>Bacteria</taxon>
        <taxon>Pseudomonadati</taxon>
        <taxon>Pseudomonadota</taxon>
        <taxon>Alphaproteobacteria</taxon>
        <taxon>Rhodospirillales</taxon>
        <taxon>Rhodovibrionaceae</taxon>
        <taxon>Pelagibius</taxon>
    </lineage>
</organism>
<dbReference type="Pfam" id="PF02685">
    <property type="entry name" value="Glucokinase"/>
    <property type="match status" value="1"/>
</dbReference>
<protein>
    <recommendedName>
        <fullName evidence="3">Glucokinase</fullName>
        <ecNumber evidence="3">2.7.1.2</ecNumber>
    </recommendedName>
    <alternativeName>
        <fullName evidence="3">Glucose kinase</fullName>
    </alternativeName>
</protein>
<comment type="similarity">
    <text evidence="3 4">Belongs to the bacterial glucokinase family.</text>
</comment>
<keyword evidence="3" id="KW-0963">Cytoplasm</keyword>
<evidence type="ECO:0000313" key="6">
    <source>
        <dbReference type="Proteomes" id="UP000761264"/>
    </source>
</evidence>
<dbReference type="EMBL" id="JAAQPH010000013">
    <property type="protein sequence ID" value="NIA70239.1"/>
    <property type="molecule type" value="Genomic_DNA"/>
</dbReference>